<organism evidence="3 4">
    <name type="scientific">Corynebacterium diphtheriae</name>
    <dbReference type="NCBI Taxonomy" id="1717"/>
    <lineage>
        <taxon>Bacteria</taxon>
        <taxon>Bacillati</taxon>
        <taxon>Actinomycetota</taxon>
        <taxon>Actinomycetes</taxon>
        <taxon>Mycobacteriales</taxon>
        <taxon>Corynebacteriaceae</taxon>
        <taxon>Corynebacterium</taxon>
    </lineage>
</organism>
<dbReference type="Pfam" id="PF13333">
    <property type="entry name" value="rve_2"/>
    <property type="match status" value="1"/>
</dbReference>
<evidence type="ECO:0000256" key="1">
    <source>
        <dbReference type="ARBA" id="ARBA00002286"/>
    </source>
</evidence>
<dbReference type="Pfam" id="PF00665">
    <property type="entry name" value="rve"/>
    <property type="match status" value="1"/>
</dbReference>
<evidence type="ECO:0000259" key="2">
    <source>
        <dbReference type="PROSITE" id="PS50994"/>
    </source>
</evidence>
<dbReference type="AlphaFoldDB" id="A0A811G439"/>
<dbReference type="Gene3D" id="3.30.420.10">
    <property type="entry name" value="Ribonuclease H-like superfamily/Ribonuclease H"/>
    <property type="match status" value="1"/>
</dbReference>
<dbReference type="InterPro" id="IPR025948">
    <property type="entry name" value="HTH-like_dom"/>
</dbReference>
<accession>A0A811G439</accession>
<dbReference type="EMBL" id="CADDAV010000031">
    <property type="protein sequence ID" value="CAB0621511.1"/>
    <property type="molecule type" value="Genomic_DNA"/>
</dbReference>
<sequence length="264" mass="30580">MPRATFFYHQTRLDKPDKHAAVKHAILESFEANKHRYGYRRVLLDLRNKGWVVNHKLVYKLMHQMGLRAKIRQRRPYNSYTGTISRIADNKLARKFTPDKPNTVFVSGVTEFRVAGRKVYLSPVMDLFDRCIVAHSVATSPSIAFTADSLTKAIAACAPKSGWMMHTDQGFQYQHSTWRNLIHDNGGVQSMSRKANCYDNAVMENFFGHLKTEMYHGEVFGTVEELTQAVEDYIQWYNTERIQQRLKGLTPMRYRNQALEPLTT</sequence>
<dbReference type="GO" id="GO:0015074">
    <property type="term" value="P:DNA integration"/>
    <property type="evidence" value="ECO:0007669"/>
    <property type="project" value="InterPro"/>
</dbReference>
<comment type="function">
    <text evidence="1">Involved in the transposition of the insertion sequence.</text>
</comment>
<dbReference type="PANTHER" id="PTHR46889:SF4">
    <property type="entry name" value="TRANSPOSASE INSO FOR INSERTION SEQUENCE ELEMENT IS911B-RELATED"/>
    <property type="match status" value="1"/>
</dbReference>
<dbReference type="Pfam" id="PF13276">
    <property type="entry name" value="HTH_21"/>
    <property type="match status" value="1"/>
</dbReference>
<dbReference type="NCBIfam" id="NF033516">
    <property type="entry name" value="transpos_IS3"/>
    <property type="match status" value="1"/>
</dbReference>
<evidence type="ECO:0000313" key="3">
    <source>
        <dbReference type="EMBL" id="CAB0621511.1"/>
    </source>
</evidence>
<dbReference type="Proteomes" id="UP000480222">
    <property type="component" value="Unassembled WGS sequence"/>
</dbReference>
<comment type="caution">
    <text evidence="3">The sequence shown here is derived from an EMBL/GenBank/DDBJ whole genome shotgun (WGS) entry which is preliminary data.</text>
</comment>
<gene>
    <name evidence="3" type="ORF">CIP107547_02293</name>
</gene>
<reference evidence="3 4" key="1">
    <citation type="submission" date="2020-02" db="EMBL/GenBank/DDBJ databases">
        <authorList>
            <person name="Brisse S."/>
        </authorList>
    </citation>
    <scope>NUCLEOTIDE SEQUENCE [LARGE SCALE GENOMIC DNA]</scope>
    <source>
        <strain evidence="3">CIP107547</strain>
    </source>
</reference>
<dbReference type="SUPFAM" id="SSF53098">
    <property type="entry name" value="Ribonuclease H-like"/>
    <property type="match status" value="1"/>
</dbReference>
<dbReference type="GO" id="GO:0003676">
    <property type="term" value="F:nucleic acid binding"/>
    <property type="evidence" value="ECO:0007669"/>
    <property type="project" value="InterPro"/>
</dbReference>
<feature type="domain" description="Integrase catalytic" evidence="2">
    <location>
        <begin position="97"/>
        <end position="259"/>
    </location>
</feature>
<evidence type="ECO:0000313" key="4">
    <source>
        <dbReference type="Proteomes" id="UP000480222"/>
    </source>
</evidence>
<proteinExistence type="predicted"/>
<dbReference type="InterPro" id="IPR050900">
    <property type="entry name" value="Transposase_IS3/IS150/IS904"/>
</dbReference>
<dbReference type="InterPro" id="IPR012337">
    <property type="entry name" value="RNaseH-like_sf"/>
</dbReference>
<dbReference type="InterPro" id="IPR048020">
    <property type="entry name" value="Transpos_IS3"/>
</dbReference>
<dbReference type="PROSITE" id="PS50994">
    <property type="entry name" value="INTEGRASE"/>
    <property type="match status" value="1"/>
</dbReference>
<name>A0A811G439_CORDP</name>
<dbReference type="PANTHER" id="PTHR46889">
    <property type="entry name" value="TRANSPOSASE INSF FOR INSERTION SEQUENCE IS3B-RELATED"/>
    <property type="match status" value="1"/>
</dbReference>
<dbReference type="InterPro" id="IPR036397">
    <property type="entry name" value="RNaseH_sf"/>
</dbReference>
<protein>
    <submittedName>
        <fullName evidence="3">Transposase</fullName>
    </submittedName>
</protein>
<dbReference type="InterPro" id="IPR001584">
    <property type="entry name" value="Integrase_cat-core"/>
</dbReference>